<dbReference type="AlphaFoldDB" id="A0A2I1R148"/>
<evidence type="ECO:0000256" key="2">
    <source>
        <dbReference type="PROSITE-ProRule" id="PRU00335"/>
    </source>
</evidence>
<feature type="DNA-binding region" description="H-T-H motif" evidence="2">
    <location>
        <begin position="32"/>
        <end position="51"/>
    </location>
</feature>
<evidence type="ECO:0000259" key="3">
    <source>
        <dbReference type="PROSITE" id="PS50977"/>
    </source>
</evidence>
<dbReference type="InterPro" id="IPR001647">
    <property type="entry name" value="HTH_TetR"/>
</dbReference>
<sequence length="202" mass="22811">MHMARIPVEQRRRDLVEAAFQVMAREGVAQTTTRAICAEAGVHQSVFHYTFSSKKELLEELVQITIGTMVDAAIDARRVTTDVGESFRNGIRSAWDKAKAHPERQLVGYELTTYVLREPDLAALAEWQYAQYYAQTERSIQTMEEVADVEWLVPRSVIARMLTSAIDGLVLGWLADRDTAAAEASLERFAEYFTTLAKPRGR</sequence>
<dbReference type="Proteomes" id="UP000234662">
    <property type="component" value="Unassembled WGS sequence"/>
</dbReference>
<dbReference type="SUPFAM" id="SSF48498">
    <property type="entry name" value="Tetracyclin repressor-like, C-terminal domain"/>
    <property type="match status" value="1"/>
</dbReference>
<proteinExistence type="predicted"/>
<dbReference type="PANTHER" id="PTHR30055:SF226">
    <property type="entry name" value="HTH-TYPE TRANSCRIPTIONAL REGULATOR PKSA"/>
    <property type="match status" value="1"/>
</dbReference>
<evidence type="ECO:0000313" key="4">
    <source>
        <dbReference type="EMBL" id="PKZ62860.1"/>
    </source>
</evidence>
<evidence type="ECO:0000256" key="1">
    <source>
        <dbReference type="ARBA" id="ARBA00023125"/>
    </source>
</evidence>
<dbReference type="GO" id="GO:0003700">
    <property type="term" value="F:DNA-binding transcription factor activity"/>
    <property type="evidence" value="ECO:0007669"/>
    <property type="project" value="TreeGrafter"/>
</dbReference>
<dbReference type="Gene3D" id="1.10.357.10">
    <property type="entry name" value="Tetracycline Repressor, domain 2"/>
    <property type="match status" value="1"/>
</dbReference>
<dbReference type="EMBL" id="PKJC01000041">
    <property type="protein sequence ID" value="PKZ62860.1"/>
    <property type="molecule type" value="Genomic_DNA"/>
</dbReference>
<dbReference type="PRINTS" id="PR00455">
    <property type="entry name" value="HTHTETR"/>
</dbReference>
<reference evidence="4 5" key="1">
    <citation type="submission" date="2017-12" db="EMBL/GenBank/DDBJ databases">
        <title>Phylogenetic diversity of female urinary microbiome.</title>
        <authorList>
            <person name="Thomas-White K."/>
            <person name="Wolfe A.J."/>
        </authorList>
    </citation>
    <scope>NUCLEOTIDE SEQUENCE [LARGE SCALE GENOMIC DNA]</scope>
    <source>
        <strain evidence="4 5">UMB0777</strain>
    </source>
</reference>
<gene>
    <name evidence="4" type="ORF">CYJ73_24865</name>
</gene>
<feature type="domain" description="HTH tetR-type" evidence="3">
    <location>
        <begin position="9"/>
        <end position="69"/>
    </location>
</feature>
<evidence type="ECO:0000313" key="5">
    <source>
        <dbReference type="Proteomes" id="UP000234662"/>
    </source>
</evidence>
<comment type="caution">
    <text evidence="4">The sequence shown here is derived from an EMBL/GenBank/DDBJ whole genome shotgun (WGS) entry which is preliminary data.</text>
</comment>
<dbReference type="PANTHER" id="PTHR30055">
    <property type="entry name" value="HTH-TYPE TRANSCRIPTIONAL REGULATOR RUTR"/>
    <property type="match status" value="1"/>
</dbReference>
<dbReference type="PROSITE" id="PS50977">
    <property type="entry name" value="HTH_TETR_2"/>
    <property type="match status" value="1"/>
</dbReference>
<dbReference type="InterPro" id="IPR009057">
    <property type="entry name" value="Homeodomain-like_sf"/>
</dbReference>
<dbReference type="InterPro" id="IPR036271">
    <property type="entry name" value="Tet_transcr_reg_TetR-rel_C_sf"/>
</dbReference>
<name>A0A2I1R148_9ACTN</name>
<dbReference type="Pfam" id="PF00440">
    <property type="entry name" value="TetR_N"/>
    <property type="match status" value="1"/>
</dbReference>
<dbReference type="SUPFAM" id="SSF46689">
    <property type="entry name" value="Homeodomain-like"/>
    <property type="match status" value="1"/>
</dbReference>
<keyword evidence="1 2" id="KW-0238">DNA-binding</keyword>
<dbReference type="InterPro" id="IPR050109">
    <property type="entry name" value="HTH-type_TetR-like_transc_reg"/>
</dbReference>
<protein>
    <submittedName>
        <fullName evidence="4">TetR/AcrR family transcriptional regulator</fullName>
    </submittedName>
</protein>
<accession>A0A2I1R148</accession>
<dbReference type="GO" id="GO:0000976">
    <property type="term" value="F:transcription cis-regulatory region binding"/>
    <property type="evidence" value="ECO:0007669"/>
    <property type="project" value="TreeGrafter"/>
</dbReference>
<organism evidence="4 5">
    <name type="scientific">Gordonia terrae</name>
    <dbReference type="NCBI Taxonomy" id="2055"/>
    <lineage>
        <taxon>Bacteria</taxon>
        <taxon>Bacillati</taxon>
        <taxon>Actinomycetota</taxon>
        <taxon>Actinomycetes</taxon>
        <taxon>Mycobacteriales</taxon>
        <taxon>Gordoniaceae</taxon>
        <taxon>Gordonia</taxon>
    </lineage>
</organism>